<name>A0AAU9ICD9_9CILI</name>
<gene>
    <name evidence="1" type="ORF">BSTOLATCC_MIC399</name>
</gene>
<sequence>MVELDLRKIFFSIEKKPHLGENWLNRALGQSSYIIYHIFFLIWKDYKIFPILNQRVCLVQHFRSKIKKLKKFRMPHYNKINVYNNKSANSVT</sequence>
<dbReference type="Proteomes" id="UP001162131">
    <property type="component" value="Unassembled WGS sequence"/>
</dbReference>
<evidence type="ECO:0000313" key="1">
    <source>
        <dbReference type="EMBL" id="CAG9309808.1"/>
    </source>
</evidence>
<dbReference type="AlphaFoldDB" id="A0AAU9ICD9"/>
<comment type="caution">
    <text evidence="1">The sequence shown here is derived from an EMBL/GenBank/DDBJ whole genome shotgun (WGS) entry which is preliminary data.</text>
</comment>
<dbReference type="EMBL" id="CAJZBQ010000001">
    <property type="protein sequence ID" value="CAG9309808.1"/>
    <property type="molecule type" value="Genomic_DNA"/>
</dbReference>
<evidence type="ECO:0000313" key="2">
    <source>
        <dbReference type="Proteomes" id="UP001162131"/>
    </source>
</evidence>
<protein>
    <submittedName>
        <fullName evidence="1">Uncharacterized protein</fullName>
    </submittedName>
</protein>
<reference evidence="1" key="1">
    <citation type="submission" date="2021-09" db="EMBL/GenBank/DDBJ databases">
        <authorList>
            <consortium name="AG Swart"/>
            <person name="Singh M."/>
            <person name="Singh A."/>
            <person name="Seah K."/>
            <person name="Emmerich C."/>
        </authorList>
    </citation>
    <scope>NUCLEOTIDE SEQUENCE</scope>
    <source>
        <strain evidence="1">ATCC30299</strain>
    </source>
</reference>
<organism evidence="1 2">
    <name type="scientific">Blepharisma stoltei</name>
    <dbReference type="NCBI Taxonomy" id="1481888"/>
    <lineage>
        <taxon>Eukaryota</taxon>
        <taxon>Sar</taxon>
        <taxon>Alveolata</taxon>
        <taxon>Ciliophora</taxon>
        <taxon>Postciliodesmatophora</taxon>
        <taxon>Heterotrichea</taxon>
        <taxon>Heterotrichida</taxon>
        <taxon>Blepharismidae</taxon>
        <taxon>Blepharisma</taxon>
    </lineage>
</organism>
<proteinExistence type="predicted"/>
<accession>A0AAU9ICD9</accession>
<keyword evidence="2" id="KW-1185">Reference proteome</keyword>